<sequence length="200" mass="22787">MSDLEGNPQATDLAIEPGVHTAFFYGTLMHPKILRTVIRHNGSQLQICPAILLEHTRHKVKWAEYPGVVPYSRSSKSLFTRELEPEERCVRGTLVTGLTEADLGRLDYFEGPDYGRQNVQVHKLGEMMSLDSYQLDEQASGDLLPTTPQALPDREVLTSESGQTDAQTYVFKDISELEAEMWSFEEFVKENAWKWYRSDS</sequence>
<organism evidence="1 2">
    <name type="scientific">Pluteus cervinus</name>
    <dbReference type="NCBI Taxonomy" id="181527"/>
    <lineage>
        <taxon>Eukaryota</taxon>
        <taxon>Fungi</taxon>
        <taxon>Dikarya</taxon>
        <taxon>Basidiomycota</taxon>
        <taxon>Agaricomycotina</taxon>
        <taxon>Agaricomycetes</taxon>
        <taxon>Agaricomycetidae</taxon>
        <taxon>Agaricales</taxon>
        <taxon>Pluteineae</taxon>
        <taxon>Pluteaceae</taxon>
        <taxon>Pluteus</taxon>
    </lineage>
</organism>
<reference evidence="1 2" key="1">
    <citation type="journal article" date="2019" name="Nat. Ecol. Evol.">
        <title>Megaphylogeny resolves global patterns of mushroom evolution.</title>
        <authorList>
            <person name="Varga T."/>
            <person name="Krizsan K."/>
            <person name="Foldi C."/>
            <person name="Dima B."/>
            <person name="Sanchez-Garcia M."/>
            <person name="Sanchez-Ramirez S."/>
            <person name="Szollosi G.J."/>
            <person name="Szarkandi J.G."/>
            <person name="Papp V."/>
            <person name="Albert L."/>
            <person name="Andreopoulos W."/>
            <person name="Angelini C."/>
            <person name="Antonin V."/>
            <person name="Barry K.W."/>
            <person name="Bougher N.L."/>
            <person name="Buchanan P."/>
            <person name="Buyck B."/>
            <person name="Bense V."/>
            <person name="Catcheside P."/>
            <person name="Chovatia M."/>
            <person name="Cooper J."/>
            <person name="Damon W."/>
            <person name="Desjardin D."/>
            <person name="Finy P."/>
            <person name="Geml J."/>
            <person name="Haridas S."/>
            <person name="Hughes K."/>
            <person name="Justo A."/>
            <person name="Karasinski D."/>
            <person name="Kautmanova I."/>
            <person name="Kiss B."/>
            <person name="Kocsube S."/>
            <person name="Kotiranta H."/>
            <person name="LaButti K.M."/>
            <person name="Lechner B.E."/>
            <person name="Liimatainen K."/>
            <person name="Lipzen A."/>
            <person name="Lukacs Z."/>
            <person name="Mihaltcheva S."/>
            <person name="Morgado L.N."/>
            <person name="Niskanen T."/>
            <person name="Noordeloos M.E."/>
            <person name="Ohm R.A."/>
            <person name="Ortiz-Santana B."/>
            <person name="Ovrebo C."/>
            <person name="Racz N."/>
            <person name="Riley R."/>
            <person name="Savchenko A."/>
            <person name="Shiryaev A."/>
            <person name="Soop K."/>
            <person name="Spirin V."/>
            <person name="Szebenyi C."/>
            <person name="Tomsovsky M."/>
            <person name="Tulloss R.E."/>
            <person name="Uehling J."/>
            <person name="Grigoriev I.V."/>
            <person name="Vagvolgyi C."/>
            <person name="Papp T."/>
            <person name="Martin F.M."/>
            <person name="Miettinen O."/>
            <person name="Hibbett D.S."/>
            <person name="Nagy L.G."/>
        </authorList>
    </citation>
    <scope>NUCLEOTIDE SEQUENCE [LARGE SCALE GENOMIC DNA]</scope>
    <source>
        <strain evidence="1 2">NL-1719</strain>
    </source>
</reference>
<accession>A0ACD3BB10</accession>
<proteinExistence type="predicted"/>
<gene>
    <name evidence="1" type="ORF">BDN72DRAFT_832739</name>
</gene>
<keyword evidence="2" id="KW-1185">Reference proteome</keyword>
<evidence type="ECO:0000313" key="1">
    <source>
        <dbReference type="EMBL" id="TFK75030.1"/>
    </source>
</evidence>
<protein>
    <submittedName>
        <fullName evidence="1">Uncharacterized protein</fullName>
    </submittedName>
</protein>
<evidence type="ECO:0000313" key="2">
    <source>
        <dbReference type="Proteomes" id="UP000308600"/>
    </source>
</evidence>
<dbReference type="EMBL" id="ML208265">
    <property type="protein sequence ID" value="TFK75030.1"/>
    <property type="molecule type" value="Genomic_DNA"/>
</dbReference>
<name>A0ACD3BB10_9AGAR</name>
<dbReference type="Proteomes" id="UP000308600">
    <property type="component" value="Unassembled WGS sequence"/>
</dbReference>